<sequence>MWINGIVAEQVDMVIYNGDVITIECTVHLGKDTSMNIGVVYRGGMQTWFENLRCNHRTETIVVSKEGDLKEGISSGEAEYVFDPRYGLTIKANLTIKVFPPLEGLITICHRDRPLNKPFIDFSGRQDSRGIWSKPLVIYYFPKKPMLRLEAPQGSEMFGGDHVVFSCESFIRRNGTLLWRFTTASHVYVWNKKSSVADEPHPYWVTIENKQEVENYDDFHGPQYYSKIQLVMHSNFMKARLECLSDTEDGYFIHPLTKENITTSDSTVFRFIVKFAVSATSLVILPIDRNKLMAHCSADVGTGGRIQWRMEVSDWLIYCWTVDPKGNTEGNSPPFLIQDENGEGHVNFTQSNLTGPHLKSTIKFKKPAEWQKSNLKCSVDNPYRDFMVRTQDKNILSTFRR</sequence>
<comment type="caution">
    <text evidence="1">The sequence shown here is derived from an EMBL/GenBank/DDBJ whole genome shotgun (WGS) entry which is preliminary data.</text>
</comment>
<proteinExistence type="predicted"/>
<accession>A0AAV4CC75</accession>
<evidence type="ECO:0000313" key="2">
    <source>
        <dbReference type="Proteomes" id="UP000735302"/>
    </source>
</evidence>
<gene>
    <name evidence="1" type="ORF">PoB_005577500</name>
</gene>
<dbReference type="AlphaFoldDB" id="A0AAV4CC75"/>
<evidence type="ECO:0000313" key="1">
    <source>
        <dbReference type="EMBL" id="GFO29270.1"/>
    </source>
</evidence>
<dbReference type="Proteomes" id="UP000735302">
    <property type="component" value="Unassembled WGS sequence"/>
</dbReference>
<protein>
    <recommendedName>
        <fullName evidence="3">Ig-like domain-containing protein</fullName>
    </recommendedName>
</protein>
<dbReference type="EMBL" id="BLXT01006136">
    <property type="protein sequence ID" value="GFO29270.1"/>
    <property type="molecule type" value="Genomic_DNA"/>
</dbReference>
<keyword evidence="2" id="KW-1185">Reference proteome</keyword>
<organism evidence="1 2">
    <name type="scientific">Plakobranchus ocellatus</name>
    <dbReference type="NCBI Taxonomy" id="259542"/>
    <lineage>
        <taxon>Eukaryota</taxon>
        <taxon>Metazoa</taxon>
        <taxon>Spiralia</taxon>
        <taxon>Lophotrochozoa</taxon>
        <taxon>Mollusca</taxon>
        <taxon>Gastropoda</taxon>
        <taxon>Heterobranchia</taxon>
        <taxon>Euthyneura</taxon>
        <taxon>Panpulmonata</taxon>
        <taxon>Sacoglossa</taxon>
        <taxon>Placobranchoidea</taxon>
        <taxon>Plakobranchidae</taxon>
        <taxon>Plakobranchus</taxon>
    </lineage>
</organism>
<name>A0AAV4CC75_9GAST</name>
<feature type="non-terminal residue" evidence="1">
    <location>
        <position position="401"/>
    </location>
</feature>
<evidence type="ECO:0008006" key="3">
    <source>
        <dbReference type="Google" id="ProtNLM"/>
    </source>
</evidence>
<reference evidence="1 2" key="1">
    <citation type="journal article" date="2021" name="Elife">
        <title>Chloroplast acquisition without the gene transfer in kleptoplastic sea slugs, Plakobranchus ocellatus.</title>
        <authorList>
            <person name="Maeda T."/>
            <person name="Takahashi S."/>
            <person name="Yoshida T."/>
            <person name="Shimamura S."/>
            <person name="Takaki Y."/>
            <person name="Nagai Y."/>
            <person name="Toyoda A."/>
            <person name="Suzuki Y."/>
            <person name="Arimoto A."/>
            <person name="Ishii H."/>
            <person name="Satoh N."/>
            <person name="Nishiyama T."/>
            <person name="Hasebe M."/>
            <person name="Maruyama T."/>
            <person name="Minagawa J."/>
            <person name="Obokata J."/>
            <person name="Shigenobu S."/>
        </authorList>
    </citation>
    <scope>NUCLEOTIDE SEQUENCE [LARGE SCALE GENOMIC DNA]</scope>
</reference>